<dbReference type="Proteomes" id="UP000297245">
    <property type="component" value="Unassembled WGS sequence"/>
</dbReference>
<accession>A0A4S8LAG4</accession>
<name>A0A4S8LAG4_DENBC</name>
<gene>
    <name evidence="2" type="ORF">K435DRAFT_868924</name>
</gene>
<keyword evidence="3" id="KW-1185">Reference proteome</keyword>
<feature type="region of interest" description="Disordered" evidence="1">
    <location>
        <begin position="87"/>
        <end position="108"/>
    </location>
</feature>
<organism evidence="2 3">
    <name type="scientific">Dendrothele bispora (strain CBS 962.96)</name>
    <dbReference type="NCBI Taxonomy" id="1314807"/>
    <lineage>
        <taxon>Eukaryota</taxon>
        <taxon>Fungi</taxon>
        <taxon>Dikarya</taxon>
        <taxon>Basidiomycota</taxon>
        <taxon>Agaricomycotina</taxon>
        <taxon>Agaricomycetes</taxon>
        <taxon>Agaricomycetidae</taxon>
        <taxon>Agaricales</taxon>
        <taxon>Agaricales incertae sedis</taxon>
        <taxon>Dendrothele</taxon>
    </lineage>
</organism>
<evidence type="ECO:0000256" key="1">
    <source>
        <dbReference type="SAM" id="MobiDB-lite"/>
    </source>
</evidence>
<proteinExistence type="predicted"/>
<sequence>MYLKRIQITYAPSEVNPLEGAVSFYSTTPSERTELDHGIAEENMGKLLSRRDYYTAIPDVNGAASRMLNAAVQKGYVVRQHHYLPSRFAIPTSPQEQEEDPRHDEETTPSLSAFLAARNARGSSSAIPMQGVDPIAKTNEEKQTRFAMPPSFSAAQFNRTATTLPAVGRIPNSRGNNTLPRHITDQGYAAGLPTGP</sequence>
<dbReference type="EMBL" id="ML179529">
    <property type="protein sequence ID" value="THU85787.1"/>
    <property type="molecule type" value="Genomic_DNA"/>
</dbReference>
<evidence type="ECO:0000313" key="2">
    <source>
        <dbReference type="EMBL" id="THU85787.1"/>
    </source>
</evidence>
<feature type="region of interest" description="Disordered" evidence="1">
    <location>
        <begin position="149"/>
        <end position="196"/>
    </location>
</feature>
<evidence type="ECO:0000313" key="3">
    <source>
        <dbReference type="Proteomes" id="UP000297245"/>
    </source>
</evidence>
<reference evidence="2 3" key="1">
    <citation type="journal article" date="2019" name="Nat. Ecol. Evol.">
        <title>Megaphylogeny resolves global patterns of mushroom evolution.</title>
        <authorList>
            <person name="Varga T."/>
            <person name="Krizsan K."/>
            <person name="Foldi C."/>
            <person name="Dima B."/>
            <person name="Sanchez-Garcia M."/>
            <person name="Sanchez-Ramirez S."/>
            <person name="Szollosi G.J."/>
            <person name="Szarkandi J.G."/>
            <person name="Papp V."/>
            <person name="Albert L."/>
            <person name="Andreopoulos W."/>
            <person name="Angelini C."/>
            <person name="Antonin V."/>
            <person name="Barry K.W."/>
            <person name="Bougher N.L."/>
            <person name="Buchanan P."/>
            <person name="Buyck B."/>
            <person name="Bense V."/>
            <person name="Catcheside P."/>
            <person name="Chovatia M."/>
            <person name="Cooper J."/>
            <person name="Damon W."/>
            <person name="Desjardin D."/>
            <person name="Finy P."/>
            <person name="Geml J."/>
            <person name="Haridas S."/>
            <person name="Hughes K."/>
            <person name="Justo A."/>
            <person name="Karasinski D."/>
            <person name="Kautmanova I."/>
            <person name="Kiss B."/>
            <person name="Kocsube S."/>
            <person name="Kotiranta H."/>
            <person name="LaButti K.M."/>
            <person name="Lechner B.E."/>
            <person name="Liimatainen K."/>
            <person name="Lipzen A."/>
            <person name="Lukacs Z."/>
            <person name="Mihaltcheva S."/>
            <person name="Morgado L.N."/>
            <person name="Niskanen T."/>
            <person name="Noordeloos M.E."/>
            <person name="Ohm R.A."/>
            <person name="Ortiz-Santana B."/>
            <person name="Ovrebo C."/>
            <person name="Racz N."/>
            <person name="Riley R."/>
            <person name="Savchenko A."/>
            <person name="Shiryaev A."/>
            <person name="Soop K."/>
            <person name="Spirin V."/>
            <person name="Szebenyi C."/>
            <person name="Tomsovsky M."/>
            <person name="Tulloss R.E."/>
            <person name="Uehling J."/>
            <person name="Grigoriev I.V."/>
            <person name="Vagvolgyi C."/>
            <person name="Papp T."/>
            <person name="Martin F.M."/>
            <person name="Miettinen O."/>
            <person name="Hibbett D.S."/>
            <person name="Nagy L.G."/>
        </authorList>
    </citation>
    <scope>NUCLEOTIDE SEQUENCE [LARGE SCALE GENOMIC DNA]</scope>
    <source>
        <strain evidence="2 3">CBS 962.96</strain>
    </source>
</reference>
<dbReference type="OrthoDB" id="2989668at2759"/>
<feature type="compositionally biased region" description="Polar residues" evidence="1">
    <location>
        <begin position="153"/>
        <end position="163"/>
    </location>
</feature>
<protein>
    <submittedName>
        <fullName evidence="2">Uncharacterized protein</fullName>
    </submittedName>
</protein>
<dbReference type="AlphaFoldDB" id="A0A4S8LAG4"/>
<feature type="non-terminal residue" evidence="2">
    <location>
        <position position="196"/>
    </location>
</feature>